<evidence type="ECO:0000256" key="4">
    <source>
        <dbReference type="RuleBase" id="RU004328"/>
    </source>
</evidence>
<gene>
    <name evidence="8" type="primary">SPOSA6832_00069</name>
</gene>
<dbReference type="PANTHER" id="PTHR11240:SF22">
    <property type="entry name" value="RIBONUCLEASE T2"/>
    <property type="match status" value="1"/>
</dbReference>
<evidence type="ECO:0000259" key="7">
    <source>
        <dbReference type="Pfam" id="PF25488"/>
    </source>
</evidence>
<dbReference type="SUPFAM" id="SSF55895">
    <property type="entry name" value="Ribonuclease Rh-like"/>
    <property type="match status" value="1"/>
</dbReference>
<evidence type="ECO:0000256" key="2">
    <source>
        <dbReference type="ARBA" id="ARBA00023157"/>
    </source>
</evidence>
<organism evidence="8 9">
    <name type="scientific">Sporidiobolus salmonicolor</name>
    <name type="common">Yeast-like fungus</name>
    <name type="synonym">Sporobolomyces salmonicolor</name>
    <dbReference type="NCBI Taxonomy" id="5005"/>
    <lineage>
        <taxon>Eukaryota</taxon>
        <taxon>Fungi</taxon>
        <taxon>Dikarya</taxon>
        <taxon>Basidiomycota</taxon>
        <taxon>Pucciniomycotina</taxon>
        <taxon>Microbotryomycetes</taxon>
        <taxon>Sporidiobolales</taxon>
        <taxon>Sporidiobolaceae</taxon>
        <taxon>Sporobolomyces</taxon>
    </lineage>
</organism>
<dbReference type="EMBL" id="CENE01000001">
    <property type="protein sequence ID" value="CEQ38628.1"/>
    <property type="molecule type" value="Genomic_DNA"/>
</dbReference>
<dbReference type="GO" id="GO:0033897">
    <property type="term" value="F:ribonuclease T2 activity"/>
    <property type="evidence" value="ECO:0007669"/>
    <property type="project" value="InterPro"/>
</dbReference>
<dbReference type="Pfam" id="PF25488">
    <property type="entry name" value="RNaseT2L_C"/>
    <property type="match status" value="1"/>
</dbReference>
<evidence type="ECO:0000256" key="1">
    <source>
        <dbReference type="ARBA" id="ARBA00007469"/>
    </source>
</evidence>
<feature type="region of interest" description="Disordered" evidence="5">
    <location>
        <begin position="291"/>
        <end position="318"/>
    </location>
</feature>
<evidence type="ECO:0000256" key="6">
    <source>
        <dbReference type="SAM" id="SignalP"/>
    </source>
</evidence>
<evidence type="ECO:0000256" key="5">
    <source>
        <dbReference type="SAM" id="MobiDB-lite"/>
    </source>
</evidence>
<feature type="signal peptide" evidence="6">
    <location>
        <begin position="1"/>
        <end position="20"/>
    </location>
</feature>
<dbReference type="InterPro" id="IPR057328">
    <property type="entry name" value="RNaseT2L_C"/>
</dbReference>
<proteinExistence type="inferred from homology"/>
<protein>
    <recommendedName>
        <fullName evidence="3">Ribonuclease T2-like</fullName>
    </recommendedName>
</protein>
<accession>A0A0D6EFQ4</accession>
<dbReference type="GO" id="GO:0003723">
    <property type="term" value="F:RNA binding"/>
    <property type="evidence" value="ECO:0007669"/>
    <property type="project" value="InterPro"/>
</dbReference>
<dbReference type="InterPro" id="IPR018188">
    <property type="entry name" value="RNase_T2_His_AS_1"/>
</dbReference>
<dbReference type="Gene3D" id="3.90.730.10">
    <property type="entry name" value="Ribonuclease T2-like"/>
    <property type="match status" value="1"/>
</dbReference>
<evidence type="ECO:0000313" key="8">
    <source>
        <dbReference type="EMBL" id="CEQ38628.1"/>
    </source>
</evidence>
<name>A0A0D6EFQ4_SPOSA</name>
<feature type="compositionally biased region" description="Low complexity" evidence="5">
    <location>
        <begin position="294"/>
        <end position="310"/>
    </location>
</feature>
<keyword evidence="6" id="KW-0732">Signal</keyword>
<keyword evidence="9" id="KW-1185">Reference proteome</keyword>
<dbReference type="PANTHER" id="PTHR11240">
    <property type="entry name" value="RIBONUCLEASE T2"/>
    <property type="match status" value="1"/>
</dbReference>
<evidence type="ECO:0000256" key="3">
    <source>
        <dbReference type="ARBA" id="ARBA00071169"/>
    </source>
</evidence>
<dbReference type="GO" id="GO:0006401">
    <property type="term" value="P:RNA catabolic process"/>
    <property type="evidence" value="ECO:0007669"/>
    <property type="project" value="TreeGrafter"/>
</dbReference>
<dbReference type="OrthoDB" id="435754at2759"/>
<dbReference type="InterPro" id="IPR001568">
    <property type="entry name" value="RNase_T2-like"/>
</dbReference>
<dbReference type="PROSITE" id="PS00530">
    <property type="entry name" value="RNASE_T2_1"/>
    <property type="match status" value="1"/>
</dbReference>
<comment type="similarity">
    <text evidence="1 4">Belongs to the RNase T2 family.</text>
</comment>
<sequence length="473" mass="50354">MLQPVAAVALSACLLASVSALPGMNRLVSPQRIAQTALTKAHTFAGLDACPAPNLLPKSCINGESPEHVDGCCTNTPGGQILQTQFWDTDPATGPDDSWTVHGLWPDNCDGTYQEYCDPDRQYTDIEEILANYGGQDVLDYMNVLVASLSLHAGRPLIDLGACSVYWKDDEGTCISTLNTTCYGRTYTQYEEVVDYFDRAVALFKTLPTYTWLAAAGIHPSTSQTYTLAQLQSVAVQNFGYEAIWGCTDDNELDEVWYGYTTRGPVKGGKFEAAAPDGAKSSCPDTGIKYLPKNSTSGSSGGTSSSNSTTDTDKVFLNGSSPPALRSQSYRALSPVVANGAQNGCLISSGRWYTTGTCAGYRPSHTSADNSTFTLSTSKGPCAVTDAGELSCASGNEAATFGKVSRGCPLFPCSFPSSRVTDSVDFFHQDANTYLTYASSPDFYASELAAGQTQVVVSTNEEAVSLKIVYAPQ</sequence>
<feature type="chain" id="PRO_5002303304" description="Ribonuclease T2-like" evidence="6">
    <location>
        <begin position="21"/>
        <end position="473"/>
    </location>
</feature>
<dbReference type="AlphaFoldDB" id="A0A0D6EFQ4"/>
<keyword evidence="2" id="KW-1015">Disulfide bond</keyword>
<reference evidence="9" key="1">
    <citation type="submission" date="2015-02" db="EMBL/GenBank/DDBJ databases">
        <authorList>
            <person name="Gon?alves P."/>
        </authorList>
    </citation>
    <scope>NUCLEOTIDE SEQUENCE [LARGE SCALE GENOMIC DNA]</scope>
</reference>
<dbReference type="InterPro" id="IPR036430">
    <property type="entry name" value="RNase_T2-like_sf"/>
</dbReference>
<dbReference type="Proteomes" id="UP000243876">
    <property type="component" value="Unassembled WGS sequence"/>
</dbReference>
<evidence type="ECO:0000313" key="9">
    <source>
        <dbReference type="Proteomes" id="UP000243876"/>
    </source>
</evidence>
<dbReference type="CDD" id="cd01061">
    <property type="entry name" value="RNase_T2_euk"/>
    <property type="match status" value="1"/>
</dbReference>
<dbReference type="GO" id="GO:0005576">
    <property type="term" value="C:extracellular region"/>
    <property type="evidence" value="ECO:0007669"/>
    <property type="project" value="TreeGrafter"/>
</dbReference>
<dbReference type="InterPro" id="IPR033697">
    <property type="entry name" value="Ribonuclease_T2_eukaryotic"/>
</dbReference>
<feature type="domain" description="RNase T2-like C-terminal" evidence="7">
    <location>
        <begin position="335"/>
        <end position="403"/>
    </location>
</feature>
<dbReference type="Pfam" id="PF00445">
    <property type="entry name" value="Ribonuclease_T2"/>
    <property type="match status" value="1"/>
</dbReference>